<proteinExistence type="predicted"/>
<evidence type="ECO:0000313" key="1">
    <source>
        <dbReference type="EMBL" id="KRL55995.1"/>
    </source>
</evidence>
<evidence type="ECO:0000313" key="2">
    <source>
        <dbReference type="Proteomes" id="UP000051697"/>
    </source>
</evidence>
<dbReference type="AlphaFoldDB" id="A0A0R1RRN1"/>
<dbReference type="STRING" id="1423778.FC70_GL000580"/>
<protein>
    <recommendedName>
        <fullName evidence="3">AP2/ERF domain-containing protein</fullName>
    </recommendedName>
</protein>
<sequence length="154" mass="16946">MLIDITGETFGRLIVIERHGRAKNGNALWLCKCSCGNTSVADSYGLRHGVTKSCGCLRSETASYIIKSNKKTAINIGNKKNLKTANGVPIASVSLSKRNQTGVTGVTYLCRSDSWQARMMVNGSYVLLKSFATFQEAVEARRTTEKQYYGSKFF</sequence>
<name>A0A0R1RRN1_9LACO</name>
<organism evidence="1 2">
    <name type="scientific">Paucilactobacillus oligofermentans DSM 15707 = LMG 22743</name>
    <dbReference type="NCBI Taxonomy" id="1423778"/>
    <lineage>
        <taxon>Bacteria</taxon>
        <taxon>Bacillati</taxon>
        <taxon>Bacillota</taxon>
        <taxon>Bacilli</taxon>
        <taxon>Lactobacillales</taxon>
        <taxon>Lactobacillaceae</taxon>
        <taxon>Paucilactobacillus</taxon>
    </lineage>
</organism>
<dbReference type="PATRIC" id="fig|1423778.4.peg.607"/>
<dbReference type="RefSeq" id="WP_057889556.1">
    <property type="nucleotide sequence ID" value="NZ_AZFE01000030.1"/>
</dbReference>
<accession>A0A0R1RRN1</accession>
<comment type="caution">
    <text evidence="1">The sequence shown here is derived from an EMBL/GenBank/DDBJ whole genome shotgun (WGS) entry which is preliminary data.</text>
</comment>
<dbReference type="OrthoDB" id="552713at2"/>
<dbReference type="Proteomes" id="UP000051697">
    <property type="component" value="Unassembled WGS sequence"/>
</dbReference>
<evidence type="ECO:0008006" key="3">
    <source>
        <dbReference type="Google" id="ProtNLM"/>
    </source>
</evidence>
<gene>
    <name evidence="1" type="ORF">FC70_GL000580</name>
</gene>
<dbReference type="EMBL" id="AZFE01000030">
    <property type="protein sequence ID" value="KRL55995.1"/>
    <property type="molecule type" value="Genomic_DNA"/>
</dbReference>
<dbReference type="KEGG" id="lol:LACOL_0715"/>
<reference evidence="1 2" key="1">
    <citation type="journal article" date="2015" name="Genome Announc.">
        <title>Expanding the biotechnology potential of lactobacilli through comparative genomics of 213 strains and associated genera.</title>
        <authorList>
            <person name="Sun Z."/>
            <person name="Harris H.M."/>
            <person name="McCann A."/>
            <person name="Guo C."/>
            <person name="Argimon S."/>
            <person name="Zhang W."/>
            <person name="Yang X."/>
            <person name="Jeffery I.B."/>
            <person name="Cooney J.C."/>
            <person name="Kagawa T.F."/>
            <person name="Liu W."/>
            <person name="Song Y."/>
            <person name="Salvetti E."/>
            <person name="Wrobel A."/>
            <person name="Rasinkangas P."/>
            <person name="Parkhill J."/>
            <person name="Rea M.C."/>
            <person name="O'Sullivan O."/>
            <person name="Ritari J."/>
            <person name="Douillard F.P."/>
            <person name="Paul Ross R."/>
            <person name="Yang R."/>
            <person name="Briner A.E."/>
            <person name="Felis G.E."/>
            <person name="de Vos W.M."/>
            <person name="Barrangou R."/>
            <person name="Klaenhammer T.R."/>
            <person name="Caufield P.W."/>
            <person name="Cui Y."/>
            <person name="Zhang H."/>
            <person name="O'Toole P.W."/>
        </authorList>
    </citation>
    <scope>NUCLEOTIDE SEQUENCE [LARGE SCALE GENOMIC DNA]</scope>
    <source>
        <strain evidence="1 2">DSM 15707</strain>
    </source>
</reference>
<keyword evidence="2" id="KW-1185">Reference proteome</keyword>